<dbReference type="Pfam" id="PF03909">
    <property type="entry name" value="BSD"/>
    <property type="match status" value="1"/>
</dbReference>
<comment type="caution">
    <text evidence="2">The sequence shown here is derived from an EMBL/GenBank/DDBJ whole genome shotgun (WGS) entry which is preliminary data.</text>
</comment>
<dbReference type="SUPFAM" id="SSF140383">
    <property type="entry name" value="BSD domain-like"/>
    <property type="match status" value="1"/>
</dbReference>
<dbReference type="OrthoDB" id="2021158at2759"/>
<name>A0A9Q1QGL5_9CARY</name>
<reference evidence="2" key="1">
    <citation type="submission" date="2022-04" db="EMBL/GenBank/DDBJ databases">
        <title>Carnegiea gigantea Genome sequencing and assembly v2.</title>
        <authorList>
            <person name="Copetti D."/>
            <person name="Sanderson M.J."/>
            <person name="Burquez A."/>
            <person name="Wojciechowski M.F."/>
        </authorList>
    </citation>
    <scope>NUCLEOTIDE SEQUENCE</scope>
    <source>
        <strain evidence="2">SGP5-SGP5p</strain>
        <tissue evidence="2">Aerial part</tissue>
    </source>
</reference>
<accession>A0A9Q1QGL5</accession>
<feature type="domain" description="BSD" evidence="1">
    <location>
        <begin position="189"/>
        <end position="241"/>
    </location>
</feature>
<dbReference type="PROSITE" id="PS50858">
    <property type="entry name" value="BSD"/>
    <property type="match status" value="1"/>
</dbReference>
<dbReference type="Gene3D" id="1.10.3970.10">
    <property type="entry name" value="BSD domain"/>
    <property type="match status" value="1"/>
</dbReference>
<dbReference type="PANTHER" id="PTHR31923">
    <property type="entry name" value="BSD DOMAIN-CONTAINING PROTEIN"/>
    <property type="match status" value="1"/>
</dbReference>
<dbReference type="Proteomes" id="UP001153076">
    <property type="component" value="Unassembled WGS sequence"/>
</dbReference>
<keyword evidence="3" id="KW-1185">Reference proteome</keyword>
<dbReference type="InterPro" id="IPR035925">
    <property type="entry name" value="BSD_dom_sf"/>
</dbReference>
<dbReference type="AlphaFoldDB" id="A0A9Q1QGL5"/>
<evidence type="ECO:0000259" key="1">
    <source>
        <dbReference type="PROSITE" id="PS50858"/>
    </source>
</evidence>
<organism evidence="2 3">
    <name type="scientific">Carnegiea gigantea</name>
    <dbReference type="NCBI Taxonomy" id="171969"/>
    <lineage>
        <taxon>Eukaryota</taxon>
        <taxon>Viridiplantae</taxon>
        <taxon>Streptophyta</taxon>
        <taxon>Embryophyta</taxon>
        <taxon>Tracheophyta</taxon>
        <taxon>Spermatophyta</taxon>
        <taxon>Magnoliopsida</taxon>
        <taxon>eudicotyledons</taxon>
        <taxon>Gunneridae</taxon>
        <taxon>Pentapetalae</taxon>
        <taxon>Caryophyllales</taxon>
        <taxon>Cactineae</taxon>
        <taxon>Cactaceae</taxon>
        <taxon>Cactoideae</taxon>
        <taxon>Echinocereeae</taxon>
        <taxon>Carnegiea</taxon>
    </lineage>
</organism>
<gene>
    <name evidence="2" type="ORF">Cgig2_009549</name>
</gene>
<sequence length="442" mass="49101">MSWLVNSIANSLNLDAENDNHHPQTTTFAAAASTAGENRPPGVPIEDDHQIASSSPYDEIAAARGVKEDLSELSDTLSRQFWGVASFLAPPPQISDRDRDRQSDDSDVDYADEGVESAAIRDELPEFGGNFEAEVSNVEQYGSEKELSVEYYARRGVVGVTEEVVAFARNIALHPETWIDFPLPDDDIEDDYELSDAQQEHAMAVERLAPELAALRIELCLSYMSESCFWKIYFALVHPRLSRHDAEILSTPEMHKTITESLATTTIGCHSKPKPYESSNASADNTLLSHEEYFSVPVVDQFESIPSEISPGGPASSAEADFEVEKHAVVSTEIAVIDKRVVEEVPMKETNIPKPSTIISKIINQQYEEDDADDWLEEVNSEADVLKGTYPPGDYDDISFSDLEDDEDVPSSFKKVGNPNHKVSSNYLKNKESNGWLDIKEY</sequence>
<evidence type="ECO:0000313" key="2">
    <source>
        <dbReference type="EMBL" id="KAJ8439725.1"/>
    </source>
</evidence>
<evidence type="ECO:0000313" key="3">
    <source>
        <dbReference type="Proteomes" id="UP001153076"/>
    </source>
</evidence>
<dbReference type="PANTHER" id="PTHR31923:SF4">
    <property type="entry name" value="BSD DOMAIN-CONTAINING PROTEIN"/>
    <property type="match status" value="1"/>
</dbReference>
<protein>
    <recommendedName>
        <fullName evidence="1">BSD domain-containing protein</fullName>
    </recommendedName>
</protein>
<dbReference type="SMART" id="SM00751">
    <property type="entry name" value="BSD"/>
    <property type="match status" value="1"/>
</dbReference>
<dbReference type="EMBL" id="JAKOGI010000208">
    <property type="protein sequence ID" value="KAJ8439725.1"/>
    <property type="molecule type" value="Genomic_DNA"/>
</dbReference>
<proteinExistence type="predicted"/>
<dbReference type="InterPro" id="IPR005607">
    <property type="entry name" value="BSD_dom"/>
</dbReference>